<dbReference type="EMBL" id="JAFIRN010000006">
    <property type="protein sequence ID" value="KAG5847125.1"/>
    <property type="molecule type" value="Genomic_DNA"/>
</dbReference>
<dbReference type="PANTHER" id="PTHR23039:SF3">
    <property type="entry name" value="NHS-LIKE PROTEIN 1"/>
    <property type="match status" value="1"/>
</dbReference>
<gene>
    <name evidence="2" type="ORF">ANANG_G00122710</name>
</gene>
<dbReference type="AlphaFoldDB" id="A0A9D3RXR8"/>
<dbReference type="InterPro" id="IPR024845">
    <property type="entry name" value="NHS-like"/>
</dbReference>
<feature type="region of interest" description="Disordered" evidence="1">
    <location>
        <begin position="163"/>
        <end position="188"/>
    </location>
</feature>
<proteinExistence type="predicted"/>
<accession>A0A9D3RXR8</accession>
<reference evidence="2" key="1">
    <citation type="submission" date="2021-01" db="EMBL/GenBank/DDBJ databases">
        <title>A chromosome-scale assembly of European eel, Anguilla anguilla.</title>
        <authorList>
            <person name="Henkel C."/>
            <person name="Jong-Raadsen S.A."/>
            <person name="Dufour S."/>
            <person name="Weltzien F.-A."/>
            <person name="Palstra A.P."/>
            <person name="Pelster B."/>
            <person name="Spaink H.P."/>
            <person name="Van Den Thillart G.E."/>
            <person name="Jansen H."/>
            <person name="Zahm M."/>
            <person name="Klopp C."/>
            <person name="Cedric C."/>
            <person name="Louis A."/>
            <person name="Berthelot C."/>
            <person name="Parey E."/>
            <person name="Roest Crollius H."/>
            <person name="Montfort J."/>
            <person name="Robinson-Rechavi M."/>
            <person name="Bucao C."/>
            <person name="Bouchez O."/>
            <person name="Gislard M."/>
            <person name="Lluch J."/>
            <person name="Milhes M."/>
            <person name="Lampietro C."/>
            <person name="Lopez Roques C."/>
            <person name="Donnadieu C."/>
            <person name="Braasch I."/>
            <person name="Desvignes T."/>
            <person name="Postlethwait J."/>
            <person name="Bobe J."/>
            <person name="Guiguen Y."/>
            <person name="Dirks R."/>
        </authorList>
    </citation>
    <scope>NUCLEOTIDE SEQUENCE</scope>
    <source>
        <strain evidence="2">Tag_6206</strain>
        <tissue evidence="2">Liver</tissue>
    </source>
</reference>
<dbReference type="Proteomes" id="UP001044222">
    <property type="component" value="Chromosome 6"/>
</dbReference>
<keyword evidence="3" id="KW-1185">Reference proteome</keyword>
<evidence type="ECO:0000313" key="3">
    <source>
        <dbReference type="Proteomes" id="UP001044222"/>
    </source>
</evidence>
<comment type="caution">
    <text evidence="2">The sequence shown here is derived from an EMBL/GenBank/DDBJ whole genome shotgun (WGS) entry which is preliminary data.</text>
</comment>
<dbReference type="PANTHER" id="PTHR23039">
    <property type="entry name" value="NANCE-HORAN SYNDROME PROTEIN"/>
    <property type="match status" value="1"/>
</dbReference>
<dbReference type="GO" id="GO:0030154">
    <property type="term" value="P:cell differentiation"/>
    <property type="evidence" value="ECO:0007669"/>
    <property type="project" value="TreeGrafter"/>
</dbReference>
<protein>
    <submittedName>
        <fullName evidence="2">Uncharacterized protein</fullName>
    </submittedName>
</protein>
<organism evidence="2 3">
    <name type="scientific">Anguilla anguilla</name>
    <name type="common">European freshwater eel</name>
    <name type="synonym">Muraena anguilla</name>
    <dbReference type="NCBI Taxonomy" id="7936"/>
    <lineage>
        <taxon>Eukaryota</taxon>
        <taxon>Metazoa</taxon>
        <taxon>Chordata</taxon>
        <taxon>Craniata</taxon>
        <taxon>Vertebrata</taxon>
        <taxon>Euteleostomi</taxon>
        <taxon>Actinopterygii</taxon>
        <taxon>Neopterygii</taxon>
        <taxon>Teleostei</taxon>
        <taxon>Anguilliformes</taxon>
        <taxon>Anguillidae</taxon>
        <taxon>Anguilla</taxon>
    </lineage>
</organism>
<evidence type="ECO:0000256" key="1">
    <source>
        <dbReference type="SAM" id="MobiDB-lite"/>
    </source>
</evidence>
<name>A0A9D3RXR8_ANGAN</name>
<sequence length="188" mass="20359">MPVSNHWFACSRHLTSGETFDRQASVRRSLVNTDTVVRRSKKVKRRKTITGVPDNIQKELAGKGPREFRAQSMYIPGQYSTLGRVGSVNSTLRRSQTRDSSCQTEEVKIVPPSMRRIRAQRGQGIAAQMAGLSASSSGSISASSVDGACTGVAYAYAPQLNGGALPQPAPPGGARLPERRTHLQQRPL</sequence>
<evidence type="ECO:0000313" key="2">
    <source>
        <dbReference type="EMBL" id="KAG5847125.1"/>
    </source>
</evidence>
<dbReference type="Pfam" id="PF15273">
    <property type="entry name" value="NHS"/>
    <property type="match status" value="1"/>
</dbReference>